<name>A0AAW0E3I6_9AGAR</name>
<evidence type="ECO:0000313" key="2">
    <source>
        <dbReference type="Proteomes" id="UP001362999"/>
    </source>
</evidence>
<dbReference type="EMBL" id="JAWWNJ010000004">
    <property type="protein sequence ID" value="KAK7058148.1"/>
    <property type="molecule type" value="Genomic_DNA"/>
</dbReference>
<proteinExistence type="predicted"/>
<feature type="non-terminal residue" evidence="1">
    <location>
        <position position="270"/>
    </location>
</feature>
<sequence>MHKLRIRSNYWERPACCLLIARRRRTSSPPRIILEERIARRLPHDSCNSHRRQKQHHVFDVRRLEQHPFRTGDIPNACIHLFKCIDAKRASLHARGFFPCSLQQPACFFQSKSLYYWQTSASRCSALRTLNELERFSALSFLGLWVRRVAGTMEKRNVLFQTLGLRSASGFCYYQDKSRLFNLSESTSDFNSSLESRRRILPTSNINSVLQVQLLTLRSQRPSTPLQGKTTSHSHSLTLLTQEARPGTWLNTGLRHEANERKNASAALMS</sequence>
<evidence type="ECO:0000313" key="1">
    <source>
        <dbReference type="EMBL" id="KAK7058148.1"/>
    </source>
</evidence>
<organism evidence="1 2">
    <name type="scientific">Favolaschia claudopus</name>
    <dbReference type="NCBI Taxonomy" id="2862362"/>
    <lineage>
        <taxon>Eukaryota</taxon>
        <taxon>Fungi</taxon>
        <taxon>Dikarya</taxon>
        <taxon>Basidiomycota</taxon>
        <taxon>Agaricomycotina</taxon>
        <taxon>Agaricomycetes</taxon>
        <taxon>Agaricomycetidae</taxon>
        <taxon>Agaricales</taxon>
        <taxon>Marasmiineae</taxon>
        <taxon>Mycenaceae</taxon>
        <taxon>Favolaschia</taxon>
    </lineage>
</organism>
<dbReference type="AlphaFoldDB" id="A0AAW0E3I6"/>
<comment type="caution">
    <text evidence="1">The sequence shown here is derived from an EMBL/GenBank/DDBJ whole genome shotgun (WGS) entry which is preliminary data.</text>
</comment>
<gene>
    <name evidence="1" type="ORF">R3P38DRAFT_2844562</name>
</gene>
<protein>
    <submittedName>
        <fullName evidence="1">Uncharacterized protein</fullName>
    </submittedName>
</protein>
<accession>A0AAW0E3I6</accession>
<reference evidence="1 2" key="1">
    <citation type="journal article" date="2024" name="J Genomics">
        <title>Draft genome sequencing and assembly of Favolaschia claudopus CIRM-BRFM 2984 isolated from oak limbs.</title>
        <authorList>
            <person name="Navarro D."/>
            <person name="Drula E."/>
            <person name="Chaduli D."/>
            <person name="Cazenave R."/>
            <person name="Ahrendt S."/>
            <person name="Wang J."/>
            <person name="Lipzen A."/>
            <person name="Daum C."/>
            <person name="Barry K."/>
            <person name="Grigoriev I.V."/>
            <person name="Favel A."/>
            <person name="Rosso M.N."/>
            <person name="Martin F."/>
        </authorList>
    </citation>
    <scope>NUCLEOTIDE SEQUENCE [LARGE SCALE GENOMIC DNA]</scope>
    <source>
        <strain evidence="1 2">CIRM-BRFM 2984</strain>
    </source>
</reference>
<dbReference type="Proteomes" id="UP001362999">
    <property type="component" value="Unassembled WGS sequence"/>
</dbReference>
<keyword evidence="2" id="KW-1185">Reference proteome</keyword>